<accession>A0A668S3I1</accession>
<dbReference type="PROSITE" id="PS50208">
    <property type="entry name" value="CASPASE_P20"/>
    <property type="match status" value="1"/>
</dbReference>
<dbReference type="KEGG" id="oau:116328508"/>
<dbReference type="InterPro" id="IPR015917">
    <property type="entry name" value="Pept_C14A"/>
</dbReference>
<evidence type="ECO:0000256" key="2">
    <source>
        <dbReference type="RuleBase" id="RU003971"/>
    </source>
</evidence>
<keyword evidence="6" id="KW-1185">Reference proteome</keyword>
<dbReference type="Proteomes" id="UP000472276">
    <property type="component" value="Unassembled WGS sequence"/>
</dbReference>
<name>A0A668S3I1_OREAU</name>
<proteinExistence type="inferred from homology"/>
<dbReference type="Pfam" id="PF00656">
    <property type="entry name" value="Peptidase_C14"/>
    <property type="match status" value="1"/>
</dbReference>
<dbReference type="PANTHER" id="PTHR14241">
    <property type="entry name" value="INTERFERON-INDUCED PROTEIN 44"/>
    <property type="match status" value="1"/>
</dbReference>
<dbReference type="CDD" id="cd00882">
    <property type="entry name" value="Ras_like_GTPase"/>
    <property type="match status" value="1"/>
</dbReference>
<dbReference type="GeneID" id="116328508"/>
<dbReference type="Ensembl" id="ENSOABT00000007566.2">
    <property type="protein sequence ID" value="ENSOABP00000007306.2"/>
    <property type="gene ID" value="ENSOABG00000004019.2"/>
</dbReference>
<dbReference type="Gene3D" id="3.40.50.300">
    <property type="entry name" value="P-loop containing nucleotide triphosphate hydrolases"/>
    <property type="match status" value="2"/>
</dbReference>
<gene>
    <name evidence="5" type="primary">LOC116328508</name>
</gene>
<dbReference type="GO" id="GO:0004197">
    <property type="term" value="F:cysteine-type endopeptidase activity"/>
    <property type="evidence" value="ECO:0007669"/>
    <property type="project" value="InterPro"/>
</dbReference>
<dbReference type="SMART" id="SM00115">
    <property type="entry name" value="CASc"/>
    <property type="match status" value="1"/>
</dbReference>
<reference evidence="5" key="1">
    <citation type="submission" date="2025-08" db="UniProtKB">
        <authorList>
            <consortium name="Ensembl"/>
        </authorList>
    </citation>
    <scope>IDENTIFICATION</scope>
</reference>
<evidence type="ECO:0000259" key="4">
    <source>
        <dbReference type="PROSITE" id="PS50208"/>
    </source>
</evidence>
<feature type="domain" description="Caspase family p10" evidence="3">
    <location>
        <begin position="181"/>
        <end position="262"/>
    </location>
</feature>
<evidence type="ECO:0000313" key="6">
    <source>
        <dbReference type="Proteomes" id="UP000472276"/>
    </source>
</evidence>
<dbReference type="SUPFAM" id="SSF52540">
    <property type="entry name" value="P-loop containing nucleoside triphosphate hydrolases"/>
    <property type="match status" value="2"/>
</dbReference>
<dbReference type="InterPro" id="IPR029030">
    <property type="entry name" value="Caspase-like_dom_sf"/>
</dbReference>
<reference evidence="5" key="2">
    <citation type="submission" date="2025-09" db="UniProtKB">
        <authorList>
            <consortium name="Ensembl"/>
        </authorList>
    </citation>
    <scope>IDENTIFICATION</scope>
</reference>
<dbReference type="InterPro" id="IPR033139">
    <property type="entry name" value="Caspase_cys_AS"/>
</dbReference>
<dbReference type="OMA" id="NIDEACP"/>
<organism evidence="5 6">
    <name type="scientific">Oreochromis aureus</name>
    <name type="common">Israeli tilapia</name>
    <name type="synonym">Chromis aureus</name>
    <dbReference type="NCBI Taxonomy" id="47969"/>
    <lineage>
        <taxon>Eukaryota</taxon>
        <taxon>Metazoa</taxon>
        <taxon>Chordata</taxon>
        <taxon>Craniata</taxon>
        <taxon>Vertebrata</taxon>
        <taxon>Euteleostomi</taxon>
        <taxon>Actinopterygii</taxon>
        <taxon>Neopterygii</taxon>
        <taxon>Teleostei</taxon>
        <taxon>Neoteleostei</taxon>
        <taxon>Acanthomorphata</taxon>
        <taxon>Ovalentaria</taxon>
        <taxon>Cichlomorphae</taxon>
        <taxon>Cichliformes</taxon>
        <taxon>Cichlidae</taxon>
        <taxon>African cichlids</taxon>
        <taxon>Pseudocrenilabrinae</taxon>
        <taxon>Oreochromini</taxon>
        <taxon>Oreochromis</taxon>
    </lineage>
</organism>
<dbReference type="InterPro" id="IPR011600">
    <property type="entry name" value="Pept_C14_caspase"/>
</dbReference>
<evidence type="ECO:0000313" key="5">
    <source>
        <dbReference type="Ensembl" id="ENSOABP00000007306.2"/>
    </source>
</evidence>
<dbReference type="PRINTS" id="PR00376">
    <property type="entry name" value="IL1BCENZYME"/>
</dbReference>
<dbReference type="RefSeq" id="XP_039464287.1">
    <property type="nucleotide sequence ID" value="XM_039608353.1"/>
</dbReference>
<sequence>MAMHTDDIGRDMQGKKIYPVTEYSKSQRIALLINIINFDNPESNRDGAEKDTQAMLNLFHYLGYEVVDYQDLTAQEIDEALINFSKHPKLFNTDSVFVVLMSHGDLGTICGSDLKDFETDKIYERLNTKNCPALMNKPKVIIIQACRGGNDGVVKVSGSRQVMATEYIKSSSKNVSKGDIVHVEKDFIGFYSSTRYTFSYRNPKYGSRFIHYICDVISTYCHMDDIEELFKKVMRRFEDSPEHKQMPTKERVTLTKDFYLLPGIKHLSPGEQHRCVREESLRNQADLQYVKNFQLQNDKVRHVRVLLYGPVGAGKSSFINSVSNVLRRRITCPALTNATNEGSFTKKYETHKIKKDGGQFYPFVFNDLMGLEEGSGRGVRVEDIKLAMMGHVKEGYKFNTWSPLSMSDCYYNPSPSPEDRVHVVVCVHSGNTTEINSSVLQKMKAIREAASDLGIPQLAVLTKFDEACPETDKDLKNVYKSKLVKRKMGDLSSKLGIPLNFILPVKNYSEEIQLNDDIDTLILRALRMMIDFTFSKFYFVAPPAPPRPPTPPRFPIGLLVALSLGVRSLCGLKTPWRQISWGNQADLQYVKNFQLQNDQVRHVRVLLYGPVGAGKSSFINSVSSVLRRRITCPALTNATNEGSFTKKYTAHKIKKDAGQFYPFVFNDLMGLEEGSGRGVRVEDIKLAMIGHVKEGYKFNPWSPLSTSDCYYNPSPSPEDRVHVVVCVYSGNTTEINSSVLQKMKAIRETASDLGIPQLAVLTKFDEACPETEEDLKNTYKSKLVKRKMGDLSSKLGIPLNFIFPVKNYREEIQLNDDVDTLILSALRMTIDLGEDFIDSKL</sequence>
<dbReference type="InterPro" id="IPR001309">
    <property type="entry name" value="Pept_C14_p20"/>
</dbReference>
<dbReference type="GO" id="GO:0006508">
    <property type="term" value="P:proteolysis"/>
    <property type="evidence" value="ECO:0007669"/>
    <property type="project" value="InterPro"/>
</dbReference>
<protein>
    <submittedName>
        <fullName evidence="5">Uncharacterized protein</fullName>
    </submittedName>
</protein>
<comment type="similarity">
    <text evidence="1 2">Belongs to the peptidase C14A family.</text>
</comment>
<dbReference type="InterPro" id="IPR027417">
    <property type="entry name" value="P-loop_NTPase"/>
</dbReference>
<dbReference type="AlphaFoldDB" id="A0A668S3I1"/>
<dbReference type="SUPFAM" id="SSF52129">
    <property type="entry name" value="Caspase-like"/>
    <property type="match status" value="1"/>
</dbReference>
<dbReference type="GO" id="GO:0006955">
    <property type="term" value="P:immune response"/>
    <property type="evidence" value="ECO:0007669"/>
    <property type="project" value="TreeGrafter"/>
</dbReference>
<evidence type="ECO:0000259" key="3">
    <source>
        <dbReference type="PROSITE" id="PS50207"/>
    </source>
</evidence>
<dbReference type="CDD" id="cd00032">
    <property type="entry name" value="CASc"/>
    <property type="match status" value="1"/>
</dbReference>
<dbReference type="InterPro" id="IPR002138">
    <property type="entry name" value="Pept_C14_p10"/>
</dbReference>
<dbReference type="Gene3D" id="3.40.50.1460">
    <property type="match status" value="1"/>
</dbReference>
<evidence type="ECO:0000256" key="1">
    <source>
        <dbReference type="ARBA" id="ARBA00010134"/>
    </source>
</evidence>
<dbReference type="PROSITE" id="PS50207">
    <property type="entry name" value="CASPASE_P10"/>
    <property type="match status" value="1"/>
</dbReference>
<dbReference type="PROSITE" id="PS01122">
    <property type="entry name" value="CASPASE_CYS"/>
    <property type="match status" value="1"/>
</dbReference>
<feature type="domain" description="Caspase family p20" evidence="4">
    <location>
        <begin position="26"/>
        <end position="150"/>
    </location>
</feature>
<dbReference type="PANTHER" id="PTHR14241:SF1">
    <property type="entry name" value="INTERFERON-INDUCED PROTEIN 44-RELATED"/>
    <property type="match status" value="1"/>
</dbReference>